<name>A0AAQ0DPI6_9PSED</name>
<proteinExistence type="predicted"/>
<reference evidence="1 2" key="1">
    <citation type="journal article" date="2014" name="Genome Announc.">
        <title>Genome Sequence of Pseudomonas sp. Strain P482, a Tomato Rhizosphere Isolate with Broad-Spectrum Antimicrobial Activity.</title>
        <authorList>
            <person name="Krzyzanowska D.M."/>
            <person name="Ossowicki A."/>
            <person name="Jafra S."/>
        </authorList>
    </citation>
    <scope>NUCLEOTIDE SEQUENCE [LARGE SCALE GENOMIC DNA]</scope>
    <source>
        <strain evidence="1 2">P482</strain>
    </source>
</reference>
<dbReference type="EMBL" id="CP071706">
    <property type="protein sequence ID" value="QWE81269.1"/>
    <property type="molecule type" value="Genomic_DNA"/>
</dbReference>
<dbReference type="AlphaFoldDB" id="A0AAQ0DPI6"/>
<dbReference type="Proteomes" id="UP000027121">
    <property type="component" value="Chromosome"/>
</dbReference>
<dbReference type="KEGG" id="pdw:BV82_12500"/>
<dbReference type="RefSeq" id="WP_145997604.1">
    <property type="nucleotide sequence ID" value="NZ_CATKPL010000001.1"/>
</dbReference>
<sequence length="91" mass="10163">MAFHPQAEKGWGSNLDVGVEQEPGQAASPGLYGVLILEGEKYPRRLGEIDRYRVIFTLVSPASARNHARAQPLHWRIQQRLAAYAVARRAP</sequence>
<gene>
    <name evidence="1" type="ORF">BV82_12500</name>
</gene>
<evidence type="ECO:0000313" key="1">
    <source>
        <dbReference type="EMBL" id="QWE81269.1"/>
    </source>
</evidence>
<dbReference type="GeneID" id="98283106"/>
<organism evidence="1 2">
    <name type="scientific">Pseudomonas donghuensis</name>
    <dbReference type="NCBI Taxonomy" id="1163398"/>
    <lineage>
        <taxon>Bacteria</taxon>
        <taxon>Pseudomonadati</taxon>
        <taxon>Pseudomonadota</taxon>
        <taxon>Gammaproteobacteria</taxon>
        <taxon>Pseudomonadales</taxon>
        <taxon>Pseudomonadaceae</taxon>
        <taxon>Pseudomonas</taxon>
    </lineage>
</organism>
<evidence type="ECO:0000313" key="2">
    <source>
        <dbReference type="Proteomes" id="UP000027121"/>
    </source>
</evidence>
<accession>A0AAQ0DPI6</accession>
<protein>
    <submittedName>
        <fullName evidence="1">Uncharacterized protein</fullName>
    </submittedName>
</protein>
<keyword evidence="2" id="KW-1185">Reference proteome</keyword>
<reference evidence="1 2" key="2">
    <citation type="journal article" date="2016" name="Front. Microbiol.">
        <title>When Genome-Based Approach Meets the 'Old but Good': Revealing Genes Involved in the Antibacterial Activity of Pseudomonas sp. P482 against Soft Rot Pathogens.</title>
        <authorList>
            <person name="Krzyzanowska D.M."/>
            <person name="Ossowicki A."/>
            <person name="Rajewska M."/>
            <person name="Maciag T."/>
            <person name="Jablonska M."/>
            <person name="Obuchowski M."/>
            <person name="Heeb S."/>
            <person name="Jafra S."/>
        </authorList>
    </citation>
    <scope>NUCLEOTIDE SEQUENCE [LARGE SCALE GENOMIC DNA]</scope>
    <source>
        <strain evidence="1 2">P482</strain>
    </source>
</reference>